<dbReference type="AlphaFoldDB" id="A0A846YET8"/>
<evidence type="ECO:0000256" key="11">
    <source>
        <dbReference type="ARBA" id="ARBA00033184"/>
    </source>
</evidence>
<feature type="transmembrane region" description="Helical" evidence="14">
    <location>
        <begin position="21"/>
        <end position="45"/>
    </location>
</feature>
<sequence length="740" mass="78154">MTTSRGARVGRQVGAGIGEAVLATVVAVLVVAVGLFAFSLVNWPAFNSSNVLRALTTVGQVGATVLLAVSIALLRLRRARRWAKLLSWAGISAFVTVTLGLPLAATKLYLFGISVDQEFRTEYLTRLTDSAALRDMTYADLPPFYPAGWFWFGGRVANVLGMDGWEVFKPYAIGSIAVAAVVSLVLWSRLIRADWAVGVTAAITAVGVTYAAPEAYGAVIAILIPPVLVMAWGALYRPAELVHPTSSASGAPVLDRSADEPVAGTATTDPADTLEPAAAPADPADRRTVAEHGVGNENPSAAGSTGATAARDSGAAGKTAGLPGAATAGGWAAVLGTGLFLGLAATFYTLYFAFAVFAVVLMAVVAAGLGVRARYAARTPRRIAAQQGAAGEKVQGIGGAIGAPLLRLVVMGVITALVGLPVFVPFLLRMLDNPKLESGGAFHYLPEAGSEMPLPMAEFSLLGGLCLVGVIWLVLRASSSRRAQSLGLGVIAVYLWSLLSMLATVAGTTLLSFRLEPVLLVLLAAAGAFGFVEGARAVYQALNEPARFRWVAIVLATVGALAYCQNIPHILAPEITTAYTDTDGDGHRADQRDPAAVRHYHHIDDALRDQTGREPSENVLLTGDTTFLAYYPYFGFQGLTSHYANPLADYADRSATVEAWSELETPQELLDAMAAAPWRGPDAFLFRRSGDDYTLRLAADVYPNDPNVRRYTVTFPAALFDDPRFTTTDIGPFSLIVVKR</sequence>
<evidence type="ECO:0000256" key="14">
    <source>
        <dbReference type="SAM" id="Phobius"/>
    </source>
</evidence>
<dbReference type="GO" id="GO:0016757">
    <property type="term" value="F:glycosyltransferase activity"/>
    <property type="evidence" value="ECO:0007669"/>
    <property type="project" value="InterPro"/>
</dbReference>
<evidence type="ECO:0000256" key="3">
    <source>
        <dbReference type="ARBA" id="ARBA00009655"/>
    </source>
</evidence>
<feature type="transmembrane region" description="Helical" evidence="14">
    <location>
        <begin position="51"/>
        <end position="73"/>
    </location>
</feature>
<evidence type="ECO:0000259" key="15">
    <source>
        <dbReference type="Pfam" id="PF12249"/>
    </source>
</evidence>
<evidence type="ECO:0000256" key="6">
    <source>
        <dbReference type="ARBA" id="ARBA00022475"/>
    </source>
</evidence>
<feature type="transmembrane region" description="Helical" evidence="14">
    <location>
        <begin position="405"/>
        <end position="428"/>
    </location>
</feature>
<evidence type="ECO:0000313" key="17">
    <source>
        <dbReference type="EMBL" id="NKY56212.1"/>
    </source>
</evidence>
<feature type="compositionally biased region" description="Low complexity" evidence="13">
    <location>
        <begin position="265"/>
        <end position="282"/>
    </location>
</feature>
<evidence type="ECO:0000256" key="9">
    <source>
        <dbReference type="ARBA" id="ARBA00022989"/>
    </source>
</evidence>
<feature type="transmembrane region" description="Helical" evidence="14">
    <location>
        <begin position="85"/>
        <end position="105"/>
    </location>
</feature>
<evidence type="ECO:0000256" key="12">
    <source>
        <dbReference type="ARBA" id="ARBA00034030"/>
    </source>
</evidence>
<evidence type="ECO:0000256" key="7">
    <source>
        <dbReference type="ARBA" id="ARBA00022679"/>
    </source>
</evidence>
<proteinExistence type="inferred from homology"/>
<dbReference type="GO" id="GO:0044038">
    <property type="term" value="P:cell wall macromolecule biosynthetic process"/>
    <property type="evidence" value="ECO:0007669"/>
    <property type="project" value="InterPro"/>
</dbReference>
<dbReference type="InterPro" id="IPR020959">
    <property type="entry name" value="ArabinofuranosylTrfase_AftA_C"/>
</dbReference>
<comment type="caution">
    <text evidence="17">The sequence shown here is derived from an EMBL/GenBank/DDBJ whole genome shotgun (WGS) entry which is preliminary data.</text>
</comment>
<keyword evidence="8 14" id="KW-0812">Transmembrane</keyword>
<dbReference type="GO" id="GO:0045227">
    <property type="term" value="P:capsule polysaccharide biosynthetic process"/>
    <property type="evidence" value="ECO:0007669"/>
    <property type="project" value="UniProtKB-UniPathway"/>
</dbReference>
<feature type="transmembrane region" description="Helical" evidence="14">
    <location>
        <begin position="218"/>
        <end position="236"/>
    </location>
</feature>
<feature type="domain" description="Arabinofuranosyltransferase AftA C-terminal" evidence="15">
    <location>
        <begin position="567"/>
        <end position="737"/>
    </location>
</feature>
<comment type="subcellular location">
    <subcellularLocation>
        <location evidence="1">Cell membrane</location>
        <topology evidence="1">Multi-pass membrane protein</topology>
    </subcellularLocation>
</comment>
<keyword evidence="10 14" id="KW-0472">Membrane</keyword>
<comment type="catalytic activity">
    <reaction evidence="12">
        <text>Adds an alpha-D-arabinofuranosyl group from trans,octacis-decaprenylphospho-beta-D-arabinofuranose at the 5-O-position of the eighth, tenth and twelfth galactofuranose unit of the galactofuranan chain of [beta-D-galactofuranosyl-(1-&gt;5)-beta-D-galactofuranosyl-(1-&gt;6)]14-beta-D-galactofuranosyl-(1-&gt;5)-beta-D-galactofuranosyl-(1-&gt;4)-alpha-L-rhamnopyranosyl-(1-&gt;3)-N-acetyl-alpha-D-glucosaminyl-diphospho-trans,octacis-decaprenol.</text>
        <dbReference type="EC" id="2.4.2.46"/>
    </reaction>
</comment>
<comment type="pathway">
    <text evidence="2">Cell wall biogenesis; cell wall polysaccharide biosynthesis.</text>
</comment>
<reference evidence="17 18" key="1">
    <citation type="submission" date="2020-04" db="EMBL/GenBank/DDBJ databases">
        <title>MicrobeNet Type strains.</title>
        <authorList>
            <person name="Nicholson A.C."/>
        </authorList>
    </citation>
    <scope>NUCLEOTIDE SEQUENCE [LARGE SCALE GENOMIC DNA]</scope>
    <source>
        <strain evidence="17 18">JCM 3332</strain>
    </source>
</reference>
<evidence type="ECO:0000256" key="13">
    <source>
        <dbReference type="SAM" id="MobiDB-lite"/>
    </source>
</evidence>
<keyword evidence="6" id="KW-1003">Cell membrane</keyword>
<feature type="domain" description="Arabinofuranosyltransferase AftA N-terminal" evidence="16">
    <location>
        <begin position="20"/>
        <end position="238"/>
    </location>
</feature>
<keyword evidence="18" id="KW-1185">Reference proteome</keyword>
<feature type="compositionally biased region" description="Low complexity" evidence="13">
    <location>
        <begin position="300"/>
        <end position="314"/>
    </location>
</feature>
<protein>
    <recommendedName>
        <fullName evidence="5">Galactan 5-O-arabinofuranosyltransferase</fullName>
        <ecNumber evidence="4">2.4.2.46</ecNumber>
    </recommendedName>
    <alternativeName>
        <fullName evidence="11">Arabinofuranosyltransferase AftA</fullName>
    </alternativeName>
</protein>
<dbReference type="EC" id="2.4.2.46" evidence="4"/>
<evidence type="ECO:0000256" key="5">
    <source>
        <dbReference type="ARBA" id="ARBA00020482"/>
    </source>
</evidence>
<feature type="region of interest" description="Disordered" evidence="13">
    <location>
        <begin position="259"/>
        <end position="314"/>
    </location>
</feature>
<feature type="transmembrane region" description="Helical" evidence="14">
    <location>
        <begin position="350"/>
        <end position="371"/>
    </location>
</feature>
<feature type="transmembrane region" description="Helical" evidence="14">
    <location>
        <begin position="171"/>
        <end position="188"/>
    </location>
</feature>
<dbReference type="GO" id="GO:0005886">
    <property type="term" value="C:plasma membrane"/>
    <property type="evidence" value="ECO:0007669"/>
    <property type="project" value="UniProtKB-SubCell"/>
</dbReference>
<feature type="domain" description="Arabinofuranosyltransferase AftA N-terminal" evidence="16">
    <location>
        <begin position="326"/>
        <end position="561"/>
    </location>
</feature>
<comment type="similarity">
    <text evidence="3">Belongs to the glycosyltransferase 85 family.</text>
</comment>
<feature type="transmembrane region" description="Helical" evidence="14">
    <location>
        <begin position="320"/>
        <end position="344"/>
    </location>
</feature>
<dbReference type="Proteomes" id="UP000570678">
    <property type="component" value="Unassembled WGS sequence"/>
</dbReference>
<evidence type="ECO:0000256" key="10">
    <source>
        <dbReference type="ARBA" id="ARBA00023136"/>
    </source>
</evidence>
<feature type="transmembrane region" description="Helical" evidence="14">
    <location>
        <begin position="486"/>
        <end position="506"/>
    </location>
</feature>
<feature type="transmembrane region" description="Helical" evidence="14">
    <location>
        <begin position="518"/>
        <end position="539"/>
    </location>
</feature>
<accession>A0A846YET8</accession>
<dbReference type="InterPro" id="IPR020963">
    <property type="entry name" value="ArabinofuranosylTrfase_AftA_N"/>
</dbReference>
<dbReference type="RefSeq" id="WP_062971763.1">
    <property type="nucleotide sequence ID" value="NZ_JAAXOT010000003.1"/>
</dbReference>
<evidence type="ECO:0000256" key="1">
    <source>
        <dbReference type="ARBA" id="ARBA00004651"/>
    </source>
</evidence>
<feature type="transmembrane region" description="Helical" evidence="14">
    <location>
        <begin position="454"/>
        <end position="474"/>
    </location>
</feature>
<feature type="transmembrane region" description="Helical" evidence="14">
    <location>
        <begin position="546"/>
        <end position="563"/>
    </location>
</feature>
<evidence type="ECO:0000313" key="18">
    <source>
        <dbReference type="Proteomes" id="UP000570678"/>
    </source>
</evidence>
<evidence type="ECO:0000256" key="2">
    <source>
        <dbReference type="ARBA" id="ARBA00004776"/>
    </source>
</evidence>
<organism evidence="17 18">
    <name type="scientific">Nocardia flavorosea</name>
    <dbReference type="NCBI Taxonomy" id="53429"/>
    <lineage>
        <taxon>Bacteria</taxon>
        <taxon>Bacillati</taxon>
        <taxon>Actinomycetota</taxon>
        <taxon>Actinomycetes</taxon>
        <taxon>Mycobacteriales</taxon>
        <taxon>Nocardiaceae</taxon>
        <taxon>Nocardia</taxon>
    </lineage>
</organism>
<evidence type="ECO:0000259" key="16">
    <source>
        <dbReference type="Pfam" id="PF12250"/>
    </source>
</evidence>
<keyword evidence="7 17" id="KW-0808">Transferase</keyword>
<name>A0A846YET8_9NOCA</name>
<feature type="transmembrane region" description="Helical" evidence="14">
    <location>
        <begin position="195"/>
        <end position="212"/>
    </location>
</feature>
<evidence type="ECO:0000256" key="8">
    <source>
        <dbReference type="ARBA" id="ARBA00022692"/>
    </source>
</evidence>
<keyword evidence="9 14" id="KW-1133">Transmembrane helix</keyword>
<dbReference type="EMBL" id="JAAXOT010000003">
    <property type="protein sequence ID" value="NKY56212.1"/>
    <property type="molecule type" value="Genomic_DNA"/>
</dbReference>
<dbReference type="Pfam" id="PF12249">
    <property type="entry name" value="AftA_C"/>
    <property type="match status" value="1"/>
</dbReference>
<dbReference type="UniPathway" id="UPA00963"/>
<evidence type="ECO:0000256" key="4">
    <source>
        <dbReference type="ARBA" id="ARBA00012037"/>
    </source>
</evidence>
<gene>
    <name evidence="17" type="ORF">HGA15_08590</name>
</gene>
<dbReference type="Pfam" id="PF12250">
    <property type="entry name" value="AftA_N"/>
    <property type="match status" value="2"/>
</dbReference>